<sequence>MCVVYLKGRSRNSDVTERCGLKEDLVTRVEEEKEETKPYEKMNSSRLKKKIIEQICAVDESARGVLEHLMQTNVDIYSESESLIISYKPMGSREHGDRRYAGDVYMHALEHFDVVTEGATKLHRIRVLNCLFKHSFTAAIFERGIVHLLFIDQCITGTDRVNFSRCDRRLKAVRKSNEGFSRSPPVVESERTLRLRRHDESKPRDIIVN</sequence>
<dbReference type="Proteomes" id="UP000299102">
    <property type="component" value="Unassembled WGS sequence"/>
</dbReference>
<gene>
    <name evidence="1" type="ORF">EVAR_9543_1</name>
</gene>
<reference evidence="1 2" key="1">
    <citation type="journal article" date="2019" name="Commun. Biol.">
        <title>The bagworm genome reveals a unique fibroin gene that provides high tensile strength.</title>
        <authorList>
            <person name="Kono N."/>
            <person name="Nakamura H."/>
            <person name="Ohtoshi R."/>
            <person name="Tomita M."/>
            <person name="Numata K."/>
            <person name="Arakawa K."/>
        </authorList>
    </citation>
    <scope>NUCLEOTIDE SEQUENCE [LARGE SCALE GENOMIC DNA]</scope>
</reference>
<protein>
    <submittedName>
        <fullName evidence="1">Uncharacterized protein</fullName>
    </submittedName>
</protein>
<proteinExistence type="predicted"/>
<evidence type="ECO:0000313" key="2">
    <source>
        <dbReference type="Proteomes" id="UP000299102"/>
    </source>
</evidence>
<dbReference type="EMBL" id="BGZK01000124">
    <property type="protein sequence ID" value="GBP20972.1"/>
    <property type="molecule type" value="Genomic_DNA"/>
</dbReference>
<comment type="caution">
    <text evidence="1">The sequence shown here is derived from an EMBL/GenBank/DDBJ whole genome shotgun (WGS) entry which is preliminary data.</text>
</comment>
<organism evidence="1 2">
    <name type="scientific">Eumeta variegata</name>
    <name type="common">Bagworm moth</name>
    <name type="synonym">Eumeta japonica</name>
    <dbReference type="NCBI Taxonomy" id="151549"/>
    <lineage>
        <taxon>Eukaryota</taxon>
        <taxon>Metazoa</taxon>
        <taxon>Ecdysozoa</taxon>
        <taxon>Arthropoda</taxon>
        <taxon>Hexapoda</taxon>
        <taxon>Insecta</taxon>
        <taxon>Pterygota</taxon>
        <taxon>Neoptera</taxon>
        <taxon>Endopterygota</taxon>
        <taxon>Lepidoptera</taxon>
        <taxon>Glossata</taxon>
        <taxon>Ditrysia</taxon>
        <taxon>Tineoidea</taxon>
        <taxon>Psychidae</taxon>
        <taxon>Oiketicinae</taxon>
        <taxon>Eumeta</taxon>
    </lineage>
</organism>
<evidence type="ECO:0000313" key="1">
    <source>
        <dbReference type="EMBL" id="GBP20972.1"/>
    </source>
</evidence>
<accession>A0A4C1U3S3</accession>
<dbReference type="OrthoDB" id="425681at2759"/>
<dbReference type="AlphaFoldDB" id="A0A4C1U3S3"/>
<name>A0A4C1U3S3_EUMVA</name>
<keyword evidence="2" id="KW-1185">Reference proteome</keyword>